<keyword evidence="6" id="KW-1185">Reference proteome</keyword>
<dbReference type="SUPFAM" id="SSF117281">
    <property type="entry name" value="Kelch motif"/>
    <property type="match status" value="2"/>
</dbReference>
<proteinExistence type="predicted"/>
<dbReference type="PROSITE" id="PS50097">
    <property type="entry name" value="BTB"/>
    <property type="match status" value="1"/>
</dbReference>
<dbReference type="InterPro" id="IPR011705">
    <property type="entry name" value="BACK"/>
</dbReference>
<dbReference type="SMART" id="SM00612">
    <property type="entry name" value="Kelch"/>
    <property type="match status" value="6"/>
</dbReference>
<dbReference type="PIRSF" id="PIRSF037037">
    <property type="entry name" value="Kelch-like_protein_gigaxonin"/>
    <property type="match status" value="1"/>
</dbReference>
<dbReference type="Pfam" id="PF24681">
    <property type="entry name" value="Kelch_KLHDC2_KLHL20_DRC7"/>
    <property type="match status" value="1"/>
</dbReference>
<evidence type="ECO:0000256" key="4">
    <source>
        <dbReference type="ARBA" id="ARBA00022786"/>
    </source>
</evidence>
<dbReference type="Pfam" id="PF07707">
    <property type="entry name" value="BACK"/>
    <property type="match status" value="1"/>
</dbReference>
<dbReference type="Pfam" id="PF01344">
    <property type="entry name" value="Kelch_1"/>
    <property type="match status" value="2"/>
</dbReference>
<evidence type="ECO:0000313" key="6">
    <source>
        <dbReference type="Proteomes" id="UP000887540"/>
    </source>
</evidence>
<dbReference type="InterPro" id="IPR000210">
    <property type="entry name" value="BTB/POZ_dom"/>
</dbReference>
<dbReference type="Gene3D" id="1.25.40.420">
    <property type="match status" value="1"/>
</dbReference>
<evidence type="ECO:0000256" key="3">
    <source>
        <dbReference type="ARBA" id="ARBA00022737"/>
    </source>
</evidence>
<reference evidence="7" key="1">
    <citation type="submission" date="2022-11" db="UniProtKB">
        <authorList>
            <consortium name="WormBaseParasite"/>
        </authorList>
    </citation>
    <scope>IDENTIFICATION</scope>
</reference>
<name>A0A914CAG8_9BILA</name>
<dbReference type="InterPro" id="IPR017096">
    <property type="entry name" value="BTB-kelch_protein"/>
</dbReference>
<dbReference type="InterPro" id="IPR011333">
    <property type="entry name" value="SKP1/BTB/POZ_sf"/>
</dbReference>
<organism evidence="6 7">
    <name type="scientific">Acrobeloides nanus</name>
    <dbReference type="NCBI Taxonomy" id="290746"/>
    <lineage>
        <taxon>Eukaryota</taxon>
        <taxon>Metazoa</taxon>
        <taxon>Ecdysozoa</taxon>
        <taxon>Nematoda</taxon>
        <taxon>Chromadorea</taxon>
        <taxon>Rhabditida</taxon>
        <taxon>Tylenchina</taxon>
        <taxon>Cephalobomorpha</taxon>
        <taxon>Cephaloboidea</taxon>
        <taxon>Cephalobidae</taxon>
        <taxon>Acrobeloides</taxon>
    </lineage>
</organism>
<dbReference type="WBParaSite" id="ACRNAN_Path_722.g2727.t1">
    <property type="protein sequence ID" value="ACRNAN_Path_722.g2727.t1"/>
    <property type="gene ID" value="ACRNAN_Path_722.g2727"/>
</dbReference>
<evidence type="ECO:0000256" key="2">
    <source>
        <dbReference type="ARBA" id="ARBA00022441"/>
    </source>
</evidence>
<comment type="pathway">
    <text evidence="1">Protein modification; protein ubiquitination.</text>
</comment>
<dbReference type="FunFam" id="1.25.40.420:FF:000001">
    <property type="entry name" value="Kelch-like family member 12"/>
    <property type="match status" value="1"/>
</dbReference>
<accession>A0A914CAG8</accession>
<evidence type="ECO:0000313" key="7">
    <source>
        <dbReference type="WBParaSite" id="ACRNAN_Path_722.g2727.t1"/>
    </source>
</evidence>
<dbReference type="InterPro" id="IPR015915">
    <property type="entry name" value="Kelch-typ_b-propeller"/>
</dbReference>
<dbReference type="SMART" id="SM00875">
    <property type="entry name" value="BACK"/>
    <property type="match status" value="1"/>
</dbReference>
<keyword evidence="2" id="KW-0880">Kelch repeat</keyword>
<dbReference type="PANTHER" id="PTHR24412">
    <property type="entry name" value="KELCH PROTEIN"/>
    <property type="match status" value="1"/>
</dbReference>
<dbReference type="PANTHER" id="PTHR24412:SF497">
    <property type="entry name" value="KELCH-LIKE PROTEIN 18"/>
    <property type="match status" value="1"/>
</dbReference>
<dbReference type="Proteomes" id="UP000887540">
    <property type="component" value="Unplaced"/>
</dbReference>
<evidence type="ECO:0000259" key="5">
    <source>
        <dbReference type="PROSITE" id="PS50097"/>
    </source>
</evidence>
<dbReference type="Gene3D" id="2.120.10.80">
    <property type="entry name" value="Kelch-type beta propeller"/>
    <property type="match status" value="1"/>
</dbReference>
<dbReference type="SUPFAM" id="SSF54695">
    <property type="entry name" value="POZ domain"/>
    <property type="match status" value="1"/>
</dbReference>
<dbReference type="AlphaFoldDB" id="A0A914CAG8"/>
<feature type="domain" description="BTB" evidence="5">
    <location>
        <begin position="1"/>
        <end position="40"/>
    </location>
</feature>
<keyword evidence="4" id="KW-0833">Ubl conjugation pathway</keyword>
<keyword evidence="3" id="KW-0677">Repeat</keyword>
<protein>
    <submittedName>
        <fullName evidence="7">BTB domain-containing protein</fullName>
    </submittedName>
</protein>
<dbReference type="Pfam" id="PF00651">
    <property type="entry name" value="BTB"/>
    <property type="match status" value="1"/>
</dbReference>
<sequence>MFTTDMLESQQKEVRMNQFDSDTLERIILFAYTGKIRISTNNVQSLLSAANFLQLTPVQEHCANFLNARLNTANVLGIRALAATYNCQSIMKVADRFIQKHFLTVAQSEEFLNLDVDSVISILSKDELFVDNEEQVFEISMKWLQHDLPNRAIHSHKLLATVRLTLLKPHFITDEVCKHPIVRSSLVCRDLIDEAKDYHLIPERRALMRTFRTKQRCCHDVPGIVYAIGGLNTANDVMSMVEIFDPLSRKWSIAKSMGTVRSRVGVAVMQRKLYAIGGFNGIDRLRTVEVFDAQKSTWSEVAPLNNKRSALCAAALGECLYVCGGYDGISSLSTVEIFNPSTNKWKFGKVMKRQRCAAGVAVIGGCLYIMGGHDGMSIFNSVERYNSEKDDWESVSPMLSKRCRLGAVAFDGKIYVAGGYDGTQFLRTAEVYDPDKDTWTYISPMILKRSRVSLVVNNGLIYAIAGYDGDSNLSSMEIYRPNENIWTLGPNMIAHEGGVGVGVIPISPEQL</sequence>
<evidence type="ECO:0000256" key="1">
    <source>
        <dbReference type="ARBA" id="ARBA00004906"/>
    </source>
</evidence>
<dbReference type="InterPro" id="IPR006652">
    <property type="entry name" value="Kelch_1"/>
</dbReference>
<dbReference type="Gene3D" id="3.30.710.10">
    <property type="entry name" value="Potassium Channel Kv1.1, Chain A"/>
    <property type="match status" value="1"/>
</dbReference>